<dbReference type="PROSITE" id="PS51257">
    <property type="entry name" value="PROKAR_LIPOPROTEIN"/>
    <property type="match status" value="1"/>
</dbReference>
<feature type="signal peptide" evidence="5">
    <location>
        <begin position="1"/>
        <end position="21"/>
    </location>
</feature>
<dbReference type="GO" id="GO:0008932">
    <property type="term" value="F:lytic endotransglycosylase activity"/>
    <property type="evidence" value="ECO:0007669"/>
    <property type="project" value="TreeGrafter"/>
</dbReference>
<proteinExistence type="predicted"/>
<evidence type="ECO:0000313" key="7">
    <source>
        <dbReference type="EMBL" id="RMA58518.1"/>
    </source>
</evidence>
<dbReference type="Gene3D" id="3.40.50.2300">
    <property type="match status" value="1"/>
</dbReference>
<dbReference type="SMART" id="SM00257">
    <property type="entry name" value="LysM"/>
    <property type="match status" value="4"/>
</dbReference>
<dbReference type="EMBL" id="REFC01000013">
    <property type="protein sequence ID" value="RMA58518.1"/>
    <property type="molecule type" value="Genomic_DNA"/>
</dbReference>
<accession>A0A3L9YKJ2</accession>
<dbReference type="InterPro" id="IPR001828">
    <property type="entry name" value="ANF_lig-bd_rcpt"/>
</dbReference>
<sequence>MKLVVYISFLFVFSVGCGSIAQQQQEQYKSHYVKKGETIFSIAKQYGVTTADIYKLNPDVKESVKTNALLIIPNASSVSQTSEDVKFKKHKVRRKETLFSISQLYNISVDDLKKYNKELYSRQLKKGEKIEIPIRVKSIIGTDPSNGNITPVSAIHKVEAKETKYGIARKYGITIAELEELNPTMGENLQMGTILNVPEKAVIGSATIDDDYDFYEVQPKEGFFRLKIKLGLSEEEIVALNPYTKDGLKEGMILKIPKKNIEMLTSEKAVVVNLENRITNLKKKNLAILLPFELQKVDGDSVSSNTELLKKGGLLRVALDFYSGVLMAAEFAKDKGISVNLNIYDTQGSESKTASILSGSGFGNVDAVIGPLRQKNVEKAAALLRSSNTPIFSPLSNREMQMSSNFFQTLPSDDMLRRSMLKFLKEKGTDKNILLISDVKRSAQKAAIVKELPNAKTMSPRDKGFLYAVDINAKLVKGVENWVILESGDPVIISNVVGLLNGIPSDFKLRLFTLDKNDAYDYHDISNMHLAKLNFTFPSVNKSYDYKDKAPFLVSYKNKYGVYPNRYAVRGFDITYDVLLRLASDDDIYMASEGDYETEYVENKFRYTKNNSNGYQNLATYIIKYKNNLDFEIVE</sequence>
<dbReference type="InterPro" id="IPR036779">
    <property type="entry name" value="LysM_dom_sf"/>
</dbReference>
<organism evidence="7 8">
    <name type="scientific">Ulvibacter antarcticus</name>
    <dbReference type="NCBI Taxonomy" id="442714"/>
    <lineage>
        <taxon>Bacteria</taxon>
        <taxon>Pseudomonadati</taxon>
        <taxon>Bacteroidota</taxon>
        <taxon>Flavobacteriia</taxon>
        <taxon>Flavobacteriales</taxon>
        <taxon>Flavobacteriaceae</taxon>
        <taxon>Ulvibacter</taxon>
    </lineage>
</organism>
<keyword evidence="2" id="KW-0812">Transmembrane</keyword>
<dbReference type="Gene3D" id="3.10.350.10">
    <property type="entry name" value="LysM domain"/>
    <property type="match status" value="3"/>
</dbReference>
<dbReference type="SUPFAM" id="SSF54106">
    <property type="entry name" value="LysM domain"/>
    <property type="match status" value="4"/>
</dbReference>
<evidence type="ECO:0000256" key="3">
    <source>
        <dbReference type="ARBA" id="ARBA00022989"/>
    </source>
</evidence>
<keyword evidence="3" id="KW-1133">Transmembrane helix</keyword>
<evidence type="ECO:0000259" key="6">
    <source>
        <dbReference type="PROSITE" id="PS51782"/>
    </source>
</evidence>
<reference evidence="7 8" key="1">
    <citation type="submission" date="2018-10" db="EMBL/GenBank/DDBJ databases">
        <title>Genomic Encyclopedia of Archaeal and Bacterial Type Strains, Phase II (KMG-II): from individual species to whole genera.</title>
        <authorList>
            <person name="Goeker M."/>
        </authorList>
    </citation>
    <scope>NUCLEOTIDE SEQUENCE [LARGE SCALE GENOMIC DNA]</scope>
    <source>
        <strain evidence="7 8">DSM 23424</strain>
    </source>
</reference>
<protein>
    <submittedName>
        <fullName evidence="7">Amino acid/amide ABC transporter substrate-binding protein (HAAT family)</fullName>
    </submittedName>
</protein>
<keyword evidence="4" id="KW-0472">Membrane</keyword>
<feature type="chain" id="PRO_5017931981" evidence="5">
    <location>
        <begin position="22"/>
        <end position="635"/>
    </location>
</feature>
<feature type="domain" description="LysM" evidence="6">
    <location>
        <begin position="29"/>
        <end position="72"/>
    </location>
</feature>
<feature type="domain" description="LysM" evidence="6">
    <location>
        <begin position="88"/>
        <end position="132"/>
    </location>
</feature>
<keyword evidence="8" id="KW-1185">Reference proteome</keyword>
<dbReference type="OrthoDB" id="2149800at2"/>
<evidence type="ECO:0000256" key="5">
    <source>
        <dbReference type="SAM" id="SignalP"/>
    </source>
</evidence>
<evidence type="ECO:0000313" key="8">
    <source>
        <dbReference type="Proteomes" id="UP000271339"/>
    </source>
</evidence>
<name>A0A3L9YKJ2_9FLAO</name>
<dbReference type="GO" id="GO:0016020">
    <property type="term" value="C:membrane"/>
    <property type="evidence" value="ECO:0007669"/>
    <property type="project" value="UniProtKB-SubCell"/>
</dbReference>
<dbReference type="PANTHER" id="PTHR33734">
    <property type="entry name" value="LYSM DOMAIN-CONTAINING GPI-ANCHORED PROTEIN 2"/>
    <property type="match status" value="1"/>
</dbReference>
<evidence type="ECO:0000256" key="4">
    <source>
        <dbReference type="ARBA" id="ARBA00023136"/>
    </source>
</evidence>
<dbReference type="RefSeq" id="WP_121907469.1">
    <property type="nucleotide sequence ID" value="NZ_REFC01000013.1"/>
</dbReference>
<feature type="domain" description="LysM" evidence="6">
    <location>
        <begin position="154"/>
        <end position="197"/>
    </location>
</feature>
<comment type="caution">
    <text evidence="7">The sequence shown here is derived from an EMBL/GenBank/DDBJ whole genome shotgun (WGS) entry which is preliminary data.</text>
</comment>
<dbReference type="PANTHER" id="PTHR33734:SF22">
    <property type="entry name" value="MEMBRANE-BOUND LYTIC MUREIN TRANSGLYCOSYLASE D"/>
    <property type="match status" value="1"/>
</dbReference>
<dbReference type="InterPro" id="IPR018392">
    <property type="entry name" value="LysM"/>
</dbReference>
<dbReference type="Proteomes" id="UP000271339">
    <property type="component" value="Unassembled WGS sequence"/>
</dbReference>
<dbReference type="InterPro" id="IPR028082">
    <property type="entry name" value="Peripla_BP_I"/>
</dbReference>
<dbReference type="Pfam" id="PF01476">
    <property type="entry name" value="LysM"/>
    <property type="match status" value="3"/>
</dbReference>
<keyword evidence="5" id="KW-0732">Signal</keyword>
<evidence type="ECO:0000256" key="1">
    <source>
        <dbReference type="ARBA" id="ARBA00004370"/>
    </source>
</evidence>
<comment type="subcellular location">
    <subcellularLocation>
        <location evidence="1">Membrane</location>
    </subcellularLocation>
</comment>
<dbReference type="AlphaFoldDB" id="A0A3L9YKJ2"/>
<gene>
    <name evidence="7" type="ORF">BXY75_1891</name>
</gene>
<dbReference type="CDD" id="cd00118">
    <property type="entry name" value="LysM"/>
    <property type="match status" value="3"/>
</dbReference>
<dbReference type="Pfam" id="PF01094">
    <property type="entry name" value="ANF_receptor"/>
    <property type="match status" value="1"/>
</dbReference>
<dbReference type="SUPFAM" id="SSF53822">
    <property type="entry name" value="Periplasmic binding protein-like I"/>
    <property type="match status" value="1"/>
</dbReference>
<dbReference type="PROSITE" id="PS51782">
    <property type="entry name" value="LYSM"/>
    <property type="match status" value="3"/>
</dbReference>
<evidence type="ECO:0000256" key="2">
    <source>
        <dbReference type="ARBA" id="ARBA00022692"/>
    </source>
</evidence>